<evidence type="ECO:0000313" key="2">
    <source>
        <dbReference type="EMBL" id="MCV3271162.1"/>
    </source>
</evidence>
<dbReference type="Pfam" id="PF13403">
    <property type="entry name" value="Hint_2"/>
    <property type="match status" value="1"/>
</dbReference>
<sequence>MKPRTAGRSRARSSSTFCTAAEPAGHAGLISGAQVLTLKGERCVEALRVGDHVLTRGGALPLTRIDVISALVPCVYVIAGSLGHSRTDRDALLTADQMIFLRDWRATAVFGQPSALVPAQKLVDGEFVRDLGQQLVTLYRLFCPMPQILFADGLNLGTADTAPGPAVRPAA</sequence>
<name>A0ABT3BC52_9RHOB</name>
<comment type="caution">
    <text evidence="2">The sequence shown here is derived from an EMBL/GenBank/DDBJ whole genome shotgun (WGS) entry which is preliminary data.</text>
</comment>
<evidence type="ECO:0000313" key="3">
    <source>
        <dbReference type="Proteomes" id="UP001208690"/>
    </source>
</evidence>
<gene>
    <name evidence="2" type="ORF">MUB52_06960</name>
</gene>
<proteinExistence type="predicted"/>
<feature type="domain" description="Hedgehog/Intein (Hint)" evidence="1">
    <location>
        <begin position="29"/>
        <end position="155"/>
    </location>
</feature>
<dbReference type="RefSeq" id="WP_263843476.1">
    <property type="nucleotide sequence ID" value="NZ_JALIEB010000003.1"/>
</dbReference>
<reference evidence="2 3" key="1">
    <citation type="submission" date="2022-04" db="EMBL/GenBank/DDBJ databases">
        <title>Roseobacter sp. WL0113 is a bacterium isolated from neritic sediment.</title>
        <authorList>
            <person name="Wang L."/>
            <person name="He W."/>
            <person name="Zhang D.-F."/>
        </authorList>
    </citation>
    <scope>NUCLEOTIDE SEQUENCE [LARGE SCALE GENOMIC DNA]</scope>
    <source>
        <strain evidence="2 3">WL0113</strain>
    </source>
</reference>
<keyword evidence="3" id="KW-1185">Reference proteome</keyword>
<dbReference type="InterPro" id="IPR028992">
    <property type="entry name" value="Hedgehog/Intein_dom"/>
</dbReference>
<protein>
    <submittedName>
        <fullName evidence="2">Hint domain-containing protein</fullName>
    </submittedName>
</protein>
<accession>A0ABT3BC52</accession>
<dbReference type="SUPFAM" id="SSF51294">
    <property type="entry name" value="Hedgehog/intein (Hint) domain"/>
    <property type="match status" value="1"/>
</dbReference>
<dbReference type="Proteomes" id="UP001208690">
    <property type="component" value="Unassembled WGS sequence"/>
</dbReference>
<dbReference type="EMBL" id="JALIEB010000003">
    <property type="protein sequence ID" value="MCV3271162.1"/>
    <property type="molecule type" value="Genomic_DNA"/>
</dbReference>
<evidence type="ECO:0000259" key="1">
    <source>
        <dbReference type="Pfam" id="PF13403"/>
    </source>
</evidence>
<organism evidence="2 3">
    <name type="scientific">Roseobacter sinensis</name>
    <dbReference type="NCBI Taxonomy" id="2931391"/>
    <lineage>
        <taxon>Bacteria</taxon>
        <taxon>Pseudomonadati</taxon>
        <taxon>Pseudomonadota</taxon>
        <taxon>Alphaproteobacteria</taxon>
        <taxon>Rhodobacterales</taxon>
        <taxon>Roseobacteraceae</taxon>
        <taxon>Roseobacter</taxon>
    </lineage>
</organism>
<dbReference type="InterPro" id="IPR036844">
    <property type="entry name" value="Hint_dom_sf"/>
</dbReference>